<comment type="similarity">
    <text evidence="1">Belongs to the heat shock protein 90 family.</text>
</comment>
<dbReference type="Gene3D" id="1.25.40.10">
    <property type="entry name" value="Tetratricopeptide repeat domain"/>
    <property type="match status" value="1"/>
</dbReference>
<proteinExistence type="inferred from homology"/>
<dbReference type="EMBL" id="OX465080">
    <property type="protein sequence ID" value="CAI9282482.1"/>
    <property type="molecule type" value="Genomic_DNA"/>
</dbReference>
<feature type="region of interest" description="Disordered" evidence="4">
    <location>
        <begin position="257"/>
        <end position="295"/>
    </location>
</feature>
<accession>A0AA35YYZ7</accession>
<feature type="compositionally biased region" description="Low complexity" evidence="4">
    <location>
        <begin position="284"/>
        <end position="295"/>
    </location>
</feature>
<dbReference type="SUPFAM" id="SSF54211">
    <property type="entry name" value="Ribosomal protein S5 domain 2-like"/>
    <property type="match status" value="1"/>
</dbReference>
<dbReference type="AlphaFoldDB" id="A0AA35YYZ7"/>
<evidence type="ECO:0000313" key="6">
    <source>
        <dbReference type="Proteomes" id="UP001177003"/>
    </source>
</evidence>
<keyword evidence="2" id="KW-0677">Repeat</keyword>
<dbReference type="InterPro" id="IPR011990">
    <property type="entry name" value="TPR-like_helical_dom_sf"/>
</dbReference>
<evidence type="ECO:0000256" key="3">
    <source>
        <dbReference type="ARBA" id="ARBA00023186"/>
    </source>
</evidence>
<dbReference type="Pfam" id="PF12854">
    <property type="entry name" value="PPR_1"/>
    <property type="match status" value="1"/>
</dbReference>
<sequence>MEEVRTTMSGECVYVGAMGINALTWMQNPQVSFVKLFDPAWLNDFSLSRQVRYKATPDVVVTLQEITRVIATKVPEEIDACLHDGSLWLLHDGCIGCYKEENFEGDGKVLEMMKHEVPISLGMYNIRIQILCKLKKSILVRELLNWLISINVKPNSITYNHFIHGYCKEGKLVVLKRVMFDPFDTSKKMHTTKSHMRRVFIMDDCNELMQKYLGPLGNVMDSYDLPVNNSHERLHRNKILQVIKKKHIEMFSKISKNKKDGEAVVEQSSGEQSQPESDIEANTSRVSKNSSSLSL</sequence>
<dbReference type="Gene3D" id="3.30.230.80">
    <property type="match status" value="1"/>
</dbReference>
<evidence type="ECO:0000256" key="4">
    <source>
        <dbReference type="SAM" id="MobiDB-lite"/>
    </source>
</evidence>
<evidence type="ECO:0000256" key="1">
    <source>
        <dbReference type="ARBA" id="ARBA00008239"/>
    </source>
</evidence>
<dbReference type="GO" id="GO:0005524">
    <property type="term" value="F:ATP binding"/>
    <property type="evidence" value="ECO:0007669"/>
    <property type="project" value="InterPro"/>
</dbReference>
<dbReference type="InterPro" id="IPR001404">
    <property type="entry name" value="Hsp90_fam"/>
</dbReference>
<dbReference type="GO" id="GO:0016887">
    <property type="term" value="F:ATP hydrolysis activity"/>
    <property type="evidence" value="ECO:0007669"/>
    <property type="project" value="InterPro"/>
</dbReference>
<feature type="compositionally biased region" description="Low complexity" evidence="4">
    <location>
        <begin position="266"/>
        <end position="276"/>
    </location>
</feature>
<organism evidence="5 6">
    <name type="scientific">Lactuca saligna</name>
    <name type="common">Willowleaf lettuce</name>
    <dbReference type="NCBI Taxonomy" id="75948"/>
    <lineage>
        <taxon>Eukaryota</taxon>
        <taxon>Viridiplantae</taxon>
        <taxon>Streptophyta</taxon>
        <taxon>Embryophyta</taxon>
        <taxon>Tracheophyta</taxon>
        <taxon>Spermatophyta</taxon>
        <taxon>Magnoliopsida</taxon>
        <taxon>eudicotyledons</taxon>
        <taxon>Gunneridae</taxon>
        <taxon>Pentapetalae</taxon>
        <taxon>asterids</taxon>
        <taxon>campanulids</taxon>
        <taxon>Asterales</taxon>
        <taxon>Asteraceae</taxon>
        <taxon>Cichorioideae</taxon>
        <taxon>Cichorieae</taxon>
        <taxon>Lactucinae</taxon>
        <taxon>Lactuca</taxon>
    </lineage>
</organism>
<evidence type="ECO:0000256" key="2">
    <source>
        <dbReference type="ARBA" id="ARBA00022737"/>
    </source>
</evidence>
<keyword evidence="3" id="KW-0143">Chaperone</keyword>
<protein>
    <submittedName>
        <fullName evidence="5">Uncharacterized protein</fullName>
    </submittedName>
</protein>
<evidence type="ECO:0000313" key="5">
    <source>
        <dbReference type="EMBL" id="CAI9282482.1"/>
    </source>
</evidence>
<dbReference type="InterPro" id="IPR002885">
    <property type="entry name" value="PPR_rpt"/>
</dbReference>
<dbReference type="GO" id="GO:0051082">
    <property type="term" value="F:unfolded protein binding"/>
    <property type="evidence" value="ECO:0007669"/>
    <property type="project" value="InterPro"/>
</dbReference>
<dbReference type="InterPro" id="IPR020568">
    <property type="entry name" value="Ribosomal_Su5_D2-typ_SF"/>
</dbReference>
<dbReference type="PANTHER" id="PTHR11528">
    <property type="entry name" value="HEAT SHOCK PROTEIN 90 FAMILY MEMBER"/>
    <property type="match status" value="1"/>
</dbReference>
<dbReference type="Proteomes" id="UP001177003">
    <property type="component" value="Chromosome 4"/>
</dbReference>
<dbReference type="GO" id="GO:0140662">
    <property type="term" value="F:ATP-dependent protein folding chaperone"/>
    <property type="evidence" value="ECO:0007669"/>
    <property type="project" value="InterPro"/>
</dbReference>
<keyword evidence="6" id="KW-1185">Reference proteome</keyword>
<dbReference type="Pfam" id="PF00183">
    <property type="entry name" value="HSP90"/>
    <property type="match status" value="1"/>
</dbReference>
<gene>
    <name evidence="5" type="ORF">LSALG_LOCUS22117</name>
</gene>
<reference evidence="5" key="1">
    <citation type="submission" date="2023-04" db="EMBL/GenBank/DDBJ databases">
        <authorList>
            <person name="Vijverberg K."/>
            <person name="Xiong W."/>
            <person name="Schranz E."/>
        </authorList>
    </citation>
    <scope>NUCLEOTIDE SEQUENCE</scope>
</reference>
<name>A0AA35YYZ7_LACSI</name>